<proteinExistence type="predicted"/>
<dbReference type="Proteomes" id="UP001165308">
    <property type="component" value="Unassembled WGS sequence"/>
</dbReference>
<name>A0ABT0SVB7_9GAMM</name>
<dbReference type="RefSeq" id="WP_250084510.1">
    <property type="nucleotide sequence ID" value="NZ_JAMJPJ010000082.1"/>
</dbReference>
<accession>A0ABT0SVB7</accession>
<gene>
    <name evidence="1" type="ORF">M8006_17650</name>
</gene>
<evidence type="ECO:0000313" key="2">
    <source>
        <dbReference type="Proteomes" id="UP001165308"/>
    </source>
</evidence>
<evidence type="ECO:0008006" key="3">
    <source>
        <dbReference type="Google" id="ProtNLM"/>
    </source>
</evidence>
<keyword evidence="2" id="KW-1185">Reference proteome</keyword>
<evidence type="ECO:0000313" key="1">
    <source>
        <dbReference type="EMBL" id="MCL7931773.1"/>
    </source>
</evidence>
<dbReference type="EMBL" id="JAMJPJ010000082">
    <property type="protein sequence ID" value="MCL7931773.1"/>
    <property type="molecule type" value="Genomic_DNA"/>
</dbReference>
<protein>
    <recommendedName>
        <fullName evidence="3">Transcriptional regulator</fullName>
    </recommendedName>
</protein>
<reference evidence="1" key="1">
    <citation type="submission" date="2022-05" db="EMBL/GenBank/DDBJ databases">
        <title>Halomonas geminus sp. nov. and Halomonas llamarensis sp. nov. isolated from high-altitude salars of the Atacama Desert.</title>
        <authorList>
            <person name="Hintersatz C."/>
            <person name="Rojas L.A."/>
            <person name="Wei T.-S."/>
            <person name="Kutschke S."/>
            <person name="Lehmann F."/>
            <person name="Jain R."/>
            <person name="Pollmann K."/>
        </authorList>
    </citation>
    <scope>NUCLEOTIDE SEQUENCE</scope>
    <source>
        <strain evidence="1">ATCHA</strain>
    </source>
</reference>
<sequence>MSRSMTSGVIRRTRTVDISNWGDDVPRWIVLLADEVRATNRKITAERIGVSRSAVSLALANRYPSPSTANIEKRVLEALDGFDCPALAMTISAEQCRDYRARPAPTHNPMAMRMWQHCQRCPHNPDNQQGEEQ</sequence>
<comment type="caution">
    <text evidence="1">The sequence shown here is derived from an EMBL/GenBank/DDBJ whole genome shotgun (WGS) entry which is preliminary data.</text>
</comment>
<organism evidence="1 2">
    <name type="scientific">Halomonas llamarensis</name>
    <dbReference type="NCBI Taxonomy" id="2945104"/>
    <lineage>
        <taxon>Bacteria</taxon>
        <taxon>Pseudomonadati</taxon>
        <taxon>Pseudomonadota</taxon>
        <taxon>Gammaproteobacteria</taxon>
        <taxon>Oceanospirillales</taxon>
        <taxon>Halomonadaceae</taxon>
        <taxon>Halomonas</taxon>
    </lineage>
</organism>